<proteinExistence type="predicted"/>
<name>A0ABS0DBN5_9NOCA</name>
<dbReference type="Gene3D" id="1.10.490.10">
    <property type="entry name" value="Globins"/>
    <property type="match status" value="1"/>
</dbReference>
<comment type="caution">
    <text evidence="1">The sequence shown here is derived from an EMBL/GenBank/DDBJ whole genome shotgun (WGS) entry which is preliminary data.</text>
</comment>
<evidence type="ECO:0000313" key="2">
    <source>
        <dbReference type="Proteomes" id="UP000707731"/>
    </source>
</evidence>
<evidence type="ECO:0000313" key="1">
    <source>
        <dbReference type="EMBL" id="MBF6354118.1"/>
    </source>
</evidence>
<dbReference type="Proteomes" id="UP000707731">
    <property type="component" value="Unassembled WGS sequence"/>
</dbReference>
<dbReference type="InterPro" id="IPR009050">
    <property type="entry name" value="Globin-like_sf"/>
</dbReference>
<dbReference type="SUPFAM" id="SSF46458">
    <property type="entry name" value="Globin-like"/>
    <property type="match status" value="1"/>
</dbReference>
<dbReference type="CDD" id="cd08916">
    <property type="entry name" value="TrHb3_P"/>
    <property type="match status" value="1"/>
</dbReference>
<keyword evidence="2" id="KW-1185">Reference proteome</keyword>
<dbReference type="InterPro" id="IPR012292">
    <property type="entry name" value="Globin/Proto"/>
</dbReference>
<protein>
    <submittedName>
        <fullName evidence="1">Group III truncated hemoglobin</fullName>
    </submittedName>
</protein>
<dbReference type="EMBL" id="JADLQN010000001">
    <property type="protein sequence ID" value="MBF6354118.1"/>
    <property type="molecule type" value="Genomic_DNA"/>
</dbReference>
<accession>A0ABS0DBN5</accession>
<dbReference type="RefSeq" id="WP_195000928.1">
    <property type="nucleotide sequence ID" value="NZ_JADLQN010000001.1"/>
</dbReference>
<organism evidence="1 2">
    <name type="scientific">Nocardia higoensis</name>
    <dbReference type="NCBI Taxonomy" id="228599"/>
    <lineage>
        <taxon>Bacteria</taxon>
        <taxon>Bacillati</taxon>
        <taxon>Actinomycetota</taxon>
        <taxon>Actinomycetes</taxon>
        <taxon>Mycobacteriales</taxon>
        <taxon>Nocardiaceae</taxon>
        <taxon>Nocardia</taxon>
    </lineage>
</organism>
<gene>
    <name evidence="1" type="ORF">IU449_06070</name>
</gene>
<sequence length="143" mass="16420">MTVQAERSDLITRADIEALLRAFYSRALIDEELIEPFTELREKGLESHLPVMCDFWETVLFGTKSYRGSALAVHTRLHQQHPLTVAHFQRWLALWTEVVDERYAGPFAARAVLQASRMARAMSRQITKDRSWTLGGPGEPRHT</sequence>
<reference evidence="1 2" key="1">
    <citation type="submission" date="2020-10" db="EMBL/GenBank/DDBJ databases">
        <title>Identification of Nocardia species via Next-generation sequencing and recognition of intraspecies genetic diversity.</title>
        <authorList>
            <person name="Li P."/>
            <person name="Li P."/>
            <person name="Lu B."/>
        </authorList>
    </citation>
    <scope>NUCLEOTIDE SEQUENCE [LARGE SCALE GENOMIC DNA]</scope>
    <source>
        <strain evidence="1 2">BJ06-0143</strain>
    </source>
</reference>